<feature type="transmembrane region" description="Helical" evidence="9">
    <location>
        <begin position="361"/>
        <end position="379"/>
    </location>
</feature>
<feature type="transmembrane region" description="Helical" evidence="9">
    <location>
        <begin position="196"/>
        <end position="228"/>
    </location>
</feature>
<gene>
    <name evidence="11" type="ORF">AXF15_05010</name>
</gene>
<feature type="transmembrane region" description="Helical" evidence="9">
    <location>
        <begin position="136"/>
        <end position="157"/>
    </location>
</feature>
<evidence type="ECO:0000256" key="2">
    <source>
        <dbReference type="ARBA" id="ARBA00022448"/>
    </source>
</evidence>
<evidence type="ECO:0000256" key="5">
    <source>
        <dbReference type="ARBA" id="ARBA00022692"/>
    </source>
</evidence>
<evidence type="ECO:0000313" key="11">
    <source>
        <dbReference type="EMBL" id="AMD94012.1"/>
    </source>
</evidence>
<evidence type="ECO:0000256" key="7">
    <source>
        <dbReference type="ARBA" id="ARBA00023136"/>
    </source>
</evidence>
<dbReference type="Pfam" id="PF03553">
    <property type="entry name" value="Na_H_antiporter"/>
    <property type="match status" value="1"/>
</dbReference>
<evidence type="ECO:0000256" key="6">
    <source>
        <dbReference type="ARBA" id="ARBA00022989"/>
    </source>
</evidence>
<keyword evidence="2" id="KW-0813">Transport</keyword>
<evidence type="ECO:0000256" key="9">
    <source>
        <dbReference type="SAM" id="Phobius"/>
    </source>
</evidence>
<evidence type="ECO:0000313" key="12">
    <source>
        <dbReference type="Proteomes" id="UP000063964"/>
    </source>
</evidence>
<dbReference type="GO" id="GO:0005886">
    <property type="term" value="C:plasma membrane"/>
    <property type="evidence" value="ECO:0007669"/>
    <property type="project" value="UniProtKB-SubCell"/>
</dbReference>
<dbReference type="InterPro" id="IPR004770">
    <property type="entry name" value="Na/H_antiport_NhaC"/>
</dbReference>
<evidence type="ECO:0000259" key="10">
    <source>
        <dbReference type="Pfam" id="PF03553"/>
    </source>
</evidence>
<keyword evidence="12" id="KW-1185">Reference proteome</keyword>
<dbReference type="NCBIfam" id="TIGR00931">
    <property type="entry name" value="antiport_nhaC"/>
    <property type="match status" value="1"/>
</dbReference>
<feature type="transmembrane region" description="Helical" evidence="9">
    <location>
        <begin position="322"/>
        <end position="341"/>
    </location>
</feature>
<dbReference type="PANTHER" id="PTHR33451">
    <property type="entry name" value="MALATE-2H(+)/NA(+)-LACTATE ANTIPORTER"/>
    <property type="match status" value="1"/>
</dbReference>
<protein>
    <submittedName>
        <fullName evidence="11">Sodium:proton antiporter</fullName>
    </submittedName>
</protein>
<dbReference type="KEGG" id="doa:AXF15_05010"/>
<dbReference type="InterPro" id="IPR052180">
    <property type="entry name" value="NhaC_Na-H+_Antiporter"/>
</dbReference>
<feature type="transmembrane region" description="Helical" evidence="9">
    <location>
        <begin position="477"/>
        <end position="501"/>
    </location>
</feature>
<dbReference type="AlphaFoldDB" id="A0A0X8JSH1"/>
<organism evidence="11 12">
    <name type="scientific">Desulfomicrobium orale DSM 12838</name>
    <dbReference type="NCBI Taxonomy" id="888061"/>
    <lineage>
        <taxon>Bacteria</taxon>
        <taxon>Pseudomonadati</taxon>
        <taxon>Thermodesulfobacteriota</taxon>
        <taxon>Desulfovibrionia</taxon>
        <taxon>Desulfovibrionales</taxon>
        <taxon>Desulfomicrobiaceae</taxon>
        <taxon>Desulfomicrobium</taxon>
    </lineage>
</organism>
<feature type="transmembrane region" description="Helical" evidence="9">
    <location>
        <begin position="235"/>
        <end position="258"/>
    </location>
</feature>
<accession>A0A0X8JSH1</accession>
<evidence type="ECO:0000256" key="8">
    <source>
        <dbReference type="ARBA" id="ARBA00038435"/>
    </source>
</evidence>
<feature type="transmembrane region" description="Helical" evidence="9">
    <location>
        <begin position="264"/>
        <end position="289"/>
    </location>
</feature>
<dbReference type="STRING" id="888061.AXF15_05010"/>
<keyword evidence="4" id="KW-1003">Cell membrane</keyword>
<evidence type="ECO:0000256" key="1">
    <source>
        <dbReference type="ARBA" id="ARBA00004651"/>
    </source>
</evidence>
<proteinExistence type="inferred from homology"/>
<evidence type="ECO:0000256" key="4">
    <source>
        <dbReference type="ARBA" id="ARBA00022475"/>
    </source>
</evidence>
<keyword evidence="5 9" id="KW-0812">Transmembrane</keyword>
<dbReference type="Proteomes" id="UP000063964">
    <property type="component" value="Chromosome"/>
</dbReference>
<comment type="subcellular location">
    <subcellularLocation>
        <location evidence="1">Cell membrane</location>
        <topology evidence="1">Multi-pass membrane protein</topology>
    </subcellularLocation>
</comment>
<dbReference type="InterPro" id="IPR035093">
    <property type="entry name" value="RelE/ParE_toxin_dom_sf"/>
</dbReference>
<reference evidence="12" key="1">
    <citation type="submission" date="2016-02" db="EMBL/GenBank/DDBJ databases">
        <authorList>
            <person name="Holder M.E."/>
            <person name="Ajami N.J."/>
            <person name="Petrosino J.F."/>
        </authorList>
    </citation>
    <scope>NUCLEOTIDE SEQUENCE [LARGE SCALE GENOMIC DNA]</scope>
    <source>
        <strain evidence="12">DSM 12838</strain>
    </source>
</reference>
<sequence>MKRNCEATNIFKEDLERYKNNLEVLNKIKYTLEILANDLEVLNGLFFYPISNISDSFYECKASKDIFIIYRKLPPHKIQFIRVGEIKDFECRMDDYTVGFSVSCASIPHWEKCQFYRNEKFLPEELSMKAHHKPTLSFSLTALITVVGIISCGMMFFDLKLHVLMLACWLVVAFFARCLGYTYAELEVGAYELIQRAMGAVIILMCVGALIGAWISAGTVPIMIYAGLKIITPKLFLVTSFILCSITSLTTGTSWGTIGTVGLALMGIGAGLGFDPGLTAATIICGAYFGDKMSPLSDTTNMAAAVSGVPLLRHVRHMANTIAPAFIISIILYGIMGFKYSGGSVDSSQLNSILAGISENFPVDFVPALPMLLVLFLLIRQTNPVVAIVGGALFGVFIAVFYVGMDLKTAFNSMWDGYKGEFSDPILMKLLNRGGVISMLNIAALVIFACGLGGMLRHIGVVDAILSPIAKKAKSGLSLVLSTLIIGYGSLMLTASCYFSIVLNGTLMAPLFRKQGFRPENCSRIVEDAGTLGGPLVPWSSNALFPIGMLSISYIEYLPYSFLLYLTPLISISYAMVKFNMPKLTPQEMKEYEESGKND</sequence>
<evidence type="ECO:0000256" key="3">
    <source>
        <dbReference type="ARBA" id="ARBA00022449"/>
    </source>
</evidence>
<name>A0A0X8JSH1_9BACT</name>
<dbReference type="EMBL" id="CP014230">
    <property type="protein sequence ID" value="AMD94012.1"/>
    <property type="molecule type" value="Genomic_DNA"/>
</dbReference>
<feature type="domain" description="Na+/H+ antiporter NhaC-like C-terminal" evidence="10">
    <location>
        <begin position="286"/>
        <end position="577"/>
    </location>
</feature>
<dbReference type="PANTHER" id="PTHR33451:SF3">
    <property type="entry name" value="MALATE-2H(+)_NA(+)-LACTATE ANTIPORTER"/>
    <property type="match status" value="1"/>
</dbReference>
<dbReference type="Gene3D" id="3.30.2310.20">
    <property type="entry name" value="RelE-like"/>
    <property type="match status" value="1"/>
</dbReference>
<dbReference type="OrthoDB" id="9762978at2"/>
<feature type="transmembrane region" description="Helical" evidence="9">
    <location>
        <begin position="436"/>
        <end position="456"/>
    </location>
</feature>
<keyword evidence="3" id="KW-0050">Antiport</keyword>
<feature type="transmembrane region" description="Helical" evidence="9">
    <location>
        <begin position="557"/>
        <end position="577"/>
    </location>
</feature>
<comment type="similarity">
    <text evidence="8">Belongs to the NhaC Na(+)/H(+) (TC 2.A.35) antiporter family.</text>
</comment>
<dbReference type="GO" id="GO:0015297">
    <property type="term" value="F:antiporter activity"/>
    <property type="evidence" value="ECO:0007669"/>
    <property type="project" value="UniProtKB-KW"/>
</dbReference>
<keyword evidence="6 9" id="KW-1133">Transmembrane helix</keyword>
<keyword evidence="7 9" id="KW-0472">Membrane</keyword>
<feature type="transmembrane region" description="Helical" evidence="9">
    <location>
        <begin position="386"/>
        <end position="405"/>
    </location>
</feature>
<dbReference type="InterPro" id="IPR018461">
    <property type="entry name" value="Na/H_Antiport_NhaC-like_C"/>
</dbReference>